<name>A0A813D9X4_POLGL</name>
<dbReference type="EMBL" id="CAJNNV010000388">
    <property type="protein sequence ID" value="CAE8582420.1"/>
    <property type="molecule type" value="Genomic_DNA"/>
</dbReference>
<feature type="signal peptide" evidence="1">
    <location>
        <begin position="1"/>
        <end position="17"/>
    </location>
</feature>
<sequence>MRLRALLLLGLVGVGAADLCNEGDEPQVPGRSLLQRKRTAPVTKAAADLAESIKLLSAALASGSGLHAGDSRKREGNASVADVIAEVYYINVGSDRERRQDMESQLEQFQKRNSVRYARFNAVTPSDQRVQEFAASTSFHTMDSLKIGSKACGLSHFDLWRLLLKDSDALLSEAPFALVLEDDAVLSADALDALPERLRDIPEEADMILLGFWGSKRPEDEVAAGVYKAQFPFHVINGTKDQFFYGGSHAYLLRLDSLPRMIAFVERGLNFYPDEVTAYSSVPGSVRKYALYPPLVHLKLGEKNSIHPGLKDLIMEADPDLVPTS</sequence>
<comment type="caution">
    <text evidence="3">The sequence shown here is derived from an EMBL/GenBank/DDBJ whole genome shotgun (WGS) entry which is preliminary data.</text>
</comment>
<dbReference type="Pfam" id="PF01755">
    <property type="entry name" value="Glyco_transf_25"/>
    <property type="match status" value="1"/>
</dbReference>
<organism evidence="3 5">
    <name type="scientific">Polarella glacialis</name>
    <name type="common">Dinoflagellate</name>
    <dbReference type="NCBI Taxonomy" id="89957"/>
    <lineage>
        <taxon>Eukaryota</taxon>
        <taxon>Sar</taxon>
        <taxon>Alveolata</taxon>
        <taxon>Dinophyceae</taxon>
        <taxon>Suessiales</taxon>
        <taxon>Suessiaceae</taxon>
        <taxon>Polarella</taxon>
    </lineage>
</organism>
<feature type="chain" id="PRO_5036408765" description="Glycosyl transferase family 25 domain-containing protein" evidence="1">
    <location>
        <begin position="18"/>
        <end position="325"/>
    </location>
</feature>
<dbReference type="Proteomes" id="UP000626109">
    <property type="component" value="Unassembled WGS sequence"/>
</dbReference>
<feature type="domain" description="Glycosyl transferase family 25" evidence="2">
    <location>
        <begin position="86"/>
        <end position="242"/>
    </location>
</feature>
<dbReference type="InterPro" id="IPR002654">
    <property type="entry name" value="Glyco_trans_25"/>
</dbReference>
<dbReference type="EMBL" id="CAJNNW010031632">
    <property type="protein sequence ID" value="CAE8708303.1"/>
    <property type="molecule type" value="Genomic_DNA"/>
</dbReference>
<evidence type="ECO:0000313" key="4">
    <source>
        <dbReference type="EMBL" id="CAE8708303.1"/>
    </source>
</evidence>
<evidence type="ECO:0000256" key="1">
    <source>
        <dbReference type="SAM" id="SignalP"/>
    </source>
</evidence>
<evidence type="ECO:0000313" key="5">
    <source>
        <dbReference type="Proteomes" id="UP000654075"/>
    </source>
</evidence>
<dbReference type="Proteomes" id="UP000654075">
    <property type="component" value="Unassembled WGS sequence"/>
</dbReference>
<keyword evidence="5" id="KW-1185">Reference proteome</keyword>
<protein>
    <recommendedName>
        <fullName evidence="2">Glycosyl transferase family 25 domain-containing protein</fullName>
    </recommendedName>
</protein>
<dbReference type="AlphaFoldDB" id="A0A813D9X4"/>
<keyword evidence="1" id="KW-0732">Signal</keyword>
<evidence type="ECO:0000313" key="3">
    <source>
        <dbReference type="EMBL" id="CAE8582420.1"/>
    </source>
</evidence>
<accession>A0A813D9X4</accession>
<reference evidence="3" key="1">
    <citation type="submission" date="2021-02" db="EMBL/GenBank/DDBJ databases">
        <authorList>
            <person name="Dougan E. K."/>
            <person name="Rhodes N."/>
            <person name="Thang M."/>
            <person name="Chan C."/>
        </authorList>
    </citation>
    <scope>NUCLEOTIDE SEQUENCE</scope>
</reference>
<gene>
    <name evidence="3" type="ORF">PGLA1383_LOCUS1418</name>
    <name evidence="4" type="ORF">PGLA2088_LOCUS34885</name>
</gene>
<proteinExistence type="predicted"/>
<evidence type="ECO:0000259" key="2">
    <source>
        <dbReference type="Pfam" id="PF01755"/>
    </source>
</evidence>